<gene>
    <name evidence="2" type="ORF">FTUN_0344</name>
</gene>
<keyword evidence="1" id="KW-0472">Membrane</keyword>
<dbReference type="KEGG" id="ftj:FTUN_0344"/>
<proteinExistence type="predicted"/>
<keyword evidence="3" id="KW-1185">Reference proteome</keyword>
<sequence length="233" mass="26144">MLVPFILAVCMCGVFCLIPLTMYLLWLARITRRDHPAAVSGSWDLAGLVLGLSGFIVFGGGLLLTLLQSNFRYLMRGNFEALRAAWVQEKLTWSLLVCLYLIFVLGGIGLTYLSRRRALVVYNIEPVEFETMLVEVFEQIGRSVTRRGKVWGDDAALCELDEFDAGRTVTLRWLSHDERLFEEVERRLRAAVATHPADDNPASRWLMSGAVGSGTIVMCCFGLLVFYISLLGR</sequence>
<dbReference type="AlphaFoldDB" id="A0A6M5YFQ8"/>
<evidence type="ECO:0000313" key="3">
    <source>
        <dbReference type="Proteomes" id="UP000503447"/>
    </source>
</evidence>
<feature type="transmembrane region" description="Helical" evidence="1">
    <location>
        <begin position="91"/>
        <end position="113"/>
    </location>
</feature>
<feature type="transmembrane region" description="Helical" evidence="1">
    <location>
        <begin position="6"/>
        <end position="27"/>
    </location>
</feature>
<feature type="transmembrane region" description="Helical" evidence="1">
    <location>
        <begin position="205"/>
        <end position="230"/>
    </location>
</feature>
<dbReference type="RefSeq" id="WP_171469165.1">
    <property type="nucleotide sequence ID" value="NZ_CP053452.2"/>
</dbReference>
<name>A0A6M5YFQ8_9BACT</name>
<accession>A0A6M5YFQ8</accession>
<dbReference type="Proteomes" id="UP000503447">
    <property type="component" value="Chromosome"/>
</dbReference>
<organism evidence="2 3">
    <name type="scientific">Frigoriglobus tundricola</name>
    <dbReference type="NCBI Taxonomy" id="2774151"/>
    <lineage>
        <taxon>Bacteria</taxon>
        <taxon>Pseudomonadati</taxon>
        <taxon>Planctomycetota</taxon>
        <taxon>Planctomycetia</taxon>
        <taxon>Gemmatales</taxon>
        <taxon>Gemmataceae</taxon>
        <taxon>Frigoriglobus</taxon>
    </lineage>
</organism>
<evidence type="ECO:0000313" key="2">
    <source>
        <dbReference type="EMBL" id="QJW92847.1"/>
    </source>
</evidence>
<keyword evidence="1" id="KW-1133">Transmembrane helix</keyword>
<evidence type="ECO:0000256" key="1">
    <source>
        <dbReference type="SAM" id="Phobius"/>
    </source>
</evidence>
<keyword evidence="1" id="KW-0812">Transmembrane</keyword>
<dbReference type="EMBL" id="CP053452">
    <property type="protein sequence ID" value="QJW92847.1"/>
    <property type="molecule type" value="Genomic_DNA"/>
</dbReference>
<reference evidence="3" key="1">
    <citation type="submission" date="2020-05" db="EMBL/GenBank/DDBJ databases">
        <title>Frigoriglobus tundricola gen. nov., sp. nov., a psychrotolerant cellulolytic planctomycete of the family Gemmataceae with two divergent copies of 16S rRNA gene.</title>
        <authorList>
            <person name="Kulichevskaya I.S."/>
            <person name="Ivanova A.A."/>
            <person name="Naumoff D.G."/>
            <person name="Beletsky A.V."/>
            <person name="Rijpstra W.I.C."/>
            <person name="Sinninghe Damste J.S."/>
            <person name="Mardanov A.V."/>
            <person name="Ravin N.V."/>
            <person name="Dedysh S.N."/>
        </authorList>
    </citation>
    <scope>NUCLEOTIDE SEQUENCE [LARGE SCALE GENOMIC DNA]</scope>
    <source>
        <strain evidence="3">PL17</strain>
    </source>
</reference>
<feature type="transmembrane region" description="Helical" evidence="1">
    <location>
        <begin position="48"/>
        <end position="71"/>
    </location>
</feature>
<protein>
    <submittedName>
        <fullName evidence="2">Uncharacterized protein</fullName>
    </submittedName>
</protein>